<feature type="transmembrane region" description="Helical" evidence="1">
    <location>
        <begin position="60"/>
        <end position="79"/>
    </location>
</feature>
<evidence type="ECO:0000256" key="1">
    <source>
        <dbReference type="SAM" id="Phobius"/>
    </source>
</evidence>
<dbReference type="Proteomes" id="UP000190341">
    <property type="component" value="Unassembled WGS sequence"/>
</dbReference>
<evidence type="ECO:0000313" key="3">
    <source>
        <dbReference type="Proteomes" id="UP000190341"/>
    </source>
</evidence>
<dbReference type="AlphaFoldDB" id="A0A1T5LV73"/>
<feature type="transmembrane region" description="Helical" evidence="1">
    <location>
        <begin position="6"/>
        <end position="24"/>
    </location>
</feature>
<gene>
    <name evidence="2" type="ORF">SAMN06296058_3156</name>
</gene>
<keyword evidence="1" id="KW-1133">Transmembrane helix</keyword>
<proteinExistence type="predicted"/>
<feature type="transmembrane region" description="Helical" evidence="1">
    <location>
        <begin position="36"/>
        <end position="54"/>
    </location>
</feature>
<reference evidence="2 3" key="1">
    <citation type="submission" date="2017-02" db="EMBL/GenBank/DDBJ databases">
        <authorList>
            <person name="Peterson S.W."/>
        </authorList>
    </citation>
    <scope>NUCLEOTIDE SEQUENCE [LARGE SCALE GENOMIC DNA]</scope>
    <source>
        <strain evidence="2 3">P15</strain>
    </source>
</reference>
<dbReference type="EMBL" id="FUZV01000002">
    <property type="protein sequence ID" value="SKC79927.1"/>
    <property type="molecule type" value="Genomic_DNA"/>
</dbReference>
<keyword evidence="1" id="KW-0472">Membrane</keyword>
<accession>A0A1T5LV73</accession>
<keyword evidence="3" id="KW-1185">Reference proteome</keyword>
<organism evidence="2 3">
    <name type="scientific">Pseudoxanthomonas indica</name>
    <dbReference type="NCBI Taxonomy" id="428993"/>
    <lineage>
        <taxon>Bacteria</taxon>
        <taxon>Pseudomonadati</taxon>
        <taxon>Pseudomonadota</taxon>
        <taxon>Gammaproteobacteria</taxon>
        <taxon>Lysobacterales</taxon>
        <taxon>Lysobacteraceae</taxon>
        <taxon>Pseudoxanthomonas</taxon>
    </lineage>
</organism>
<sequence>MPPLLIWFAIATAWLSAFALYRASPHYRGEARRWRAGNPVGLALAVLSLAAWIVGLGTGAGISVMLATWMLGLVGLPYLDYWRSPSKSEANR</sequence>
<keyword evidence="1" id="KW-0812">Transmembrane</keyword>
<dbReference type="STRING" id="428993.SAMN06296058_3156"/>
<protein>
    <submittedName>
        <fullName evidence="2">Uncharacterized protein</fullName>
    </submittedName>
</protein>
<name>A0A1T5LV73_9GAMM</name>
<evidence type="ECO:0000313" key="2">
    <source>
        <dbReference type="EMBL" id="SKC79927.1"/>
    </source>
</evidence>
<dbReference type="OrthoDB" id="5958552at2"/>
<dbReference type="RefSeq" id="WP_079725536.1">
    <property type="nucleotide sequence ID" value="NZ_BMCL01000001.1"/>
</dbReference>